<evidence type="ECO:0000313" key="9">
    <source>
        <dbReference type="EMBL" id="THV30728.1"/>
    </source>
</evidence>
<accession>A0A4S8PJ67</accession>
<comment type="caution">
    <text evidence="9">The sequence shown here is derived from an EMBL/GenBank/DDBJ whole genome shotgun (WGS) entry which is preliminary data.</text>
</comment>
<dbReference type="PANTHER" id="PTHR11265:SF0">
    <property type="entry name" value="12S RRNA N4-METHYLCYTIDINE METHYLTRANSFERASE"/>
    <property type="match status" value="1"/>
</dbReference>
<dbReference type="GO" id="GO:0071424">
    <property type="term" value="F:rRNA (cytosine-N4-)-methyltransferase activity"/>
    <property type="evidence" value="ECO:0007669"/>
    <property type="project" value="UniProtKB-UniRule"/>
</dbReference>
<dbReference type="EC" id="2.1.1.199" evidence="7"/>
<dbReference type="RefSeq" id="WP_136528592.1">
    <property type="nucleotide sequence ID" value="NZ_STGX01000003.1"/>
</dbReference>
<keyword evidence="2 7" id="KW-0963">Cytoplasm</keyword>
<evidence type="ECO:0000256" key="4">
    <source>
        <dbReference type="ARBA" id="ARBA00022603"/>
    </source>
</evidence>
<dbReference type="PIRSF" id="PIRSF004486">
    <property type="entry name" value="MraW"/>
    <property type="match status" value="1"/>
</dbReference>
<comment type="similarity">
    <text evidence="1 7">Belongs to the methyltransferase superfamily. RsmH family.</text>
</comment>
<evidence type="ECO:0000256" key="5">
    <source>
        <dbReference type="ARBA" id="ARBA00022679"/>
    </source>
</evidence>
<proteinExistence type="inferred from homology"/>
<evidence type="ECO:0000256" key="2">
    <source>
        <dbReference type="ARBA" id="ARBA00022490"/>
    </source>
</evidence>
<keyword evidence="10" id="KW-1185">Reference proteome</keyword>
<keyword evidence="5 7" id="KW-0808">Transferase</keyword>
<dbReference type="GO" id="GO:0070475">
    <property type="term" value="P:rRNA base methylation"/>
    <property type="evidence" value="ECO:0007669"/>
    <property type="project" value="UniProtKB-UniRule"/>
</dbReference>
<feature type="binding site" evidence="7">
    <location>
        <position position="107"/>
    </location>
    <ligand>
        <name>S-adenosyl-L-methionine</name>
        <dbReference type="ChEBI" id="CHEBI:59789"/>
    </ligand>
</feature>
<feature type="binding site" evidence="7">
    <location>
        <position position="59"/>
    </location>
    <ligand>
        <name>S-adenosyl-L-methionine</name>
        <dbReference type="ChEBI" id="CHEBI:59789"/>
    </ligand>
</feature>
<reference evidence="9 10" key="1">
    <citation type="journal article" date="2018" name="Int. J. Syst. Evol. Microbiol.">
        <title>Glycomyces paridis sp. nov., isolated from the medicinal plant Paris polyphylla.</title>
        <authorList>
            <person name="Fang X.M."/>
            <person name="Bai J.L."/>
            <person name="Su J."/>
            <person name="Zhao L.L."/>
            <person name="Liu H.Y."/>
            <person name="Ma B.P."/>
            <person name="Zhang Y.Q."/>
            <person name="Yu L.Y."/>
        </authorList>
    </citation>
    <scope>NUCLEOTIDE SEQUENCE [LARGE SCALE GENOMIC DNA]</scope>
    <source>
        <strain evidence="9 10">CPCC 204357</strain>
    </source>
</reference>
<evidence type="ECO:0000256" key="3">
    <source>
        <dbReference type="ARBA" id="ARBA00022552"/>
    </source>
</evidence>
<dbReference type="SUPFAM" id="SSF53335">
    <property type="entry name" value="S-adenosyl-L-methionine-dependent methyltransferases"/>
    <property type="match status" value="1"/>
</dbReference>
<dbReference type="Proteomes" id="UP000305792">
    <property type="component" value="Unassembled WGS sequence"/>
</dbReference>
<feature type="binding site" evidence="7">
    <location>
        <position position="114"/>
    </location>
    <ligand>
        <name>S-adenosyl-L-methionine</name>
        <dbReference type="ChEBI" id="CHEBI:59789"/>
    </ligand>
</feature>
<evidence type="ECO:0000256" key="8">
    <source>
        <dbReference type="SAM" id="MobiDB-lite"/>
    </source>
</evidence>
<dbReference type="HAMAP" id="MF_01007">
    <property type="entry name" value="16SrRNA_methyltr_H"/>
    <property type="match status" value="1"/>
</dbReference>
<dbReference type="PANTHER" id="PTHR11265">
    <property type="entry name" value="S-ADENOSYL-METHYLTRANSFERASE MRAW"/>
    <property type="match status" value="1"/>
</dbReference>
<dbReference type="InterPro" id="IPR029063">
    <property type="entry name" value="SAM-dependent_MTases_sf"/>
</dbReference>
<evidence type="ECO:0000256" key="6">
    <source>
        <dbReference type="ARBA" id="ARBA00022691"/>
    </source>
</evidence>
<dbReference type="GO" id="GO:0005737">
    <property type="term" value="C:cytoplasm"/>
    <property type="evidence" value="ECO:0007669"/>
    <property type="project" value="UniProtKB-SubCell"/>
</dbReference>
<evidence type="ECO:0000256" key="7">
    <source>
        <dbReference type="HAMAP-Rule" id="MF_01007"/>
    </source>
</evidence>
<feature type="region of interest" description="Disordered" evidence="8">
    <location>
        <begin position="289"/>
        <end position="326"/>
    </location>
</feature>
<dbReference type="Pfam" id="PF01795">
    <property type="entry name" value="Methyltransf_5"/>
    <property type="match status" value="1"/>
</dbReference>
<dbReference type="SUPFAM" id="SSF81799">
    <property type="entry name" value="Putative methyltransferase TM0872, insert domain"/>
    <property type="match status" value="1"/>
</dbReference>
<dbReference type="AlphaFoldDB" id="A0A4S8PJ67"/>
<keyword evidence="3 7" id="KW-0698">rRNA processing</keyword>
<comment type="catalytic activity">
    <reaction evidence="7">
        <text>cytidine(1402) in 16S rRNA + S-adenosyl-L-methionine = N(4)-methylcytidine(1402) in 16S rRNA + S-adenosyl-L-homocysteine + H(+)</text>
        <dbReference type="Rhea" id="RHEA:42928"/>
        <dbReference type="Rhea" id="RHEA-COMP:10286"/>
        <dbReference type="Rhea" id="RHEA-COMP:10287"/>
        <dbReference type="ChEBI" id="CHEBI:15378"/>
        <dbReference type="ChEBI" id="CHEBI:57856"/>
        <dbReference type="ChEBI" id="CHEBI:59789"/>
        <dbReference type="ChEBI" id="CHEBI:74506"/>
        <dbReference type="ChEBI" id="CHEBI:82748"/>
        <dbReference type="EC" id="2.1.1.199"/>
    </reaction>
</comment>
<gene>
    <name evidence="7 9" type="primary">rsmH</name>
    <name evidence="9" type="ORF">E9998_04915</name>
</gene>
<dbReference type="InterPro" id="IPR023397">
    <property type="entry name" value="SAM-dep_MeTrfase_MraW_recog"/>
</dbReference>
<dbReference type="Gene3D" id="1.10.150.170">
    <property type="entry name" value="Putative methyltransferase TM0872, insert domain"/>
    <property type="match status" value="1"/>
</dbReference>
<keyword evidence="6 7" id="KW-0949">S-adenosyl-L-methionine</keyword>
<name>A0A4S8PJ67_9ACTN</name>
<evidence type="ECO:0000313" key="10">
    <source>
        <dbReference type="Proteomes" id="UP000305792"/>
    </source>
</evidence>
<feature type="binding site" evidence="7">
    <location>
        <begin position="40"/>
        <end position="42"/>
    </location>
    <ligand>
        <name>S-adenosyl-L-methionine</name>
        <dbReference type="ChEBI" id="CHEBI:59789"/>
    </ligand>
</feature>
<comment type="subcellular location">
    <subcellularLocation>
        <location evidence="7">Cytoplasm</location>
    </subcellularLocation>
</comment>
<comment type="function">
    <text evidence="7">Specifically methylates the N4 position of cytidine in position 1402 (C1402) of 16S rRNA.</text>
</comment>
<dbReference type="Gene3D" id="3.40.50.150">
    <property type="entry name" value="Vaccinia Virus protein VP39"/>
    <property type="match status" value="1"/>
</dbReference>
<organism evidence="9 10">
    <name type="scientific">Glycomyces paridis</name>
    <dbReference type="NCBI Taxonomy" id="2126555"/>
    <lineage>
        <taxon>Bacteria</taxon>
        <taxon>Bacillati</taxon>
        <taxon>Actinomycetota</taxon>
        <taxon>Actinomycetes</taxon>
        <taxon>Glycomycetales</taxon>
        <taxon>Glycomycetaceae</taxon>
        <taxon>Glycomyces</taxon>
    </lineage>
</organism>
<dbReference type="FunFam" id="1.10.150.170:FF:000001">
    <property type="entry name" value="Ribosomal RNA small subunit methyltransferase H"/>
    <property type="match status" value="1"/>
</dbReference>
<evidence type="ECO:0000256" key="1">
    <source>
        <dbReference type="ARBA" id="ARBA00010396"/>
    </source>
</evidence>
<dbReference type="EMBL" id="STGX01000003">
    <property type="protein sequence ID" value="THV30728.1"/>
    <property type="molecule type" value="Genomic_DNA"/>
</dbReference>
<keyword evidence="4 7" id="KW-0489">Methyltransferase</keyword>
<dbReference type="OrthoDB" id="9806637at2"/>
<protein>
    <recommendedName>
        <fullName evidence="7">Ribosomal RNA small subunit methyltransferase H</fullName>
        <ecNumber evidence="7">2.1.1.199</ecNumber>
    </recommendedName>
    <alternativeName>
        <fullName evidence="7">16S rRNA m(4)C1402 methyltransferase</fullName>
    </alternativeName>
    <alternativeName>
        <fullName evidence="7">rRNA (cytosine-N(4)-)-methyltransferase RsmH</fullName>
    </alternativeName>
</protein>
<dbReference type="InterPro" id="IPR002903">
    <property type="entry name" value="RsmH"/>
</dbReference>
<sequence>MNDTTNAPHVPVMLDEVLEYLAPAVARPGALAVDATLGAGGHTEALLTAHPGLTVVGVDRDPNALELASKRLAGFGDRFVPARAVYDQIPQVLADNGFEALDAVLFDLGVSSMQLDQRERGFAYSQDAPLDMRMNPDDDLTAETVVNTYQPGELVRLLREYGEEKFATRVVSAIVKARDKAPITSSSELAELVKDAIPQAGKRTGGNPAKRTFQALRIEVNGELVTWERALPAALDVMSVGGRVAVLSYHSLEDRITKLELAKRARSNSPAGLPVDLPGTEPTFRLLTKKAQQPTQTELDRNPRSAPARLRAAERIRPSTGAGGAS</sequence>
<feature type="binding site" evidence="7">
    <location>
        <position position="86"/>
    </location>
    <ligand>
        <name>S-adenosyl-L-methionine</name>
        <dbReference type="ChEBI" id="CHEBI:59789"/>
    </ligand>
</feature>
<dbReference type="NCBIfam" id="TIGR00006">
    <property type="entry name" value="16S rRNA (cytosine(1402)-N(4))-methyltransferase RsmH"/>
    <property type="match status" value="1"/>
</dbReference>